<dbReference type="Proteomes" id="UP000284657">
    <property type="component" value="Unassembled WGS sequence"/>
</dbReference>
<feature type="transmembrane region" description="Helical" evidence="6">
    <location>
        <begin position="388"/>
        <end position="410"/>
    </location>
</feature>
<accession>A0A3F2RDV2</accession>
<evidence type="ECO:0000256" key="4">
    <source>
        <dbReference type="ARBA" id="ARBA00022989"/>
    </source>
</evidence>
<dbReference type="CDD" id="cd17335">
    <property type="entry name" value="MFS_MFSD6"/>
    <property type="match status" value="1"/>
</dbReference>
<dbReference type="PANTHER" id="PTHR16172:SF41">
    <property type="entry name" value="MAJOR FACILITATOR SUPERFAMILY DOMAIN-CONTAINING PROTEIN 6-LIKE"/>
    <property type="match status" value="1"/>
</dbReference>
<dbReference type="SUPFAM" id="SSF103473">
    <property type="entry name" value="MFS general substrate transporter"/>
    <property type="match status" value="1"/>
</dbReference>
<evidence type="ECO:0000313" key="8">
    <source>
        <dbReference type="EMBL" id="RLN54255.1"/>
    </source>
</evidence>
<dbReference type="AlphaFoldDB" id="A0A3F2RDV2"/>
<evidence type="ECO:0000313" key="10">
    <source>
        <dbReference type="Proteomes" id="UP000277300"/>
    </source>
</evidence>
<proteinExistence type="inferred from homology"/>
<gene>
    <name evidence="9" type="ORF">BBJ29_008186</name>
    <name evidence="8" type="ORF">BBP00_00009006</name>
</gene>
<name>A0A3F2RDV2_9STRA</name>
<feature type="transmembrane region" description="Helical" evidence="6">
    <location>
        <begin position="233"/>
        <end position="256"/>
    </location>
</feature>
<evidence type="ECO:0000313" key="9">
    <source>
        <dbReference type="EMBL" id="RLN62168.1"/>
    </source>
</evidence>
<evidence type="ECO:0000313" key="11">
    <source>
        <dbReference type="Proteomes" id="UP000284657"/>
    </source>
</evidence>
<dbReference type="EMBL" id="MBDO02000534">
    <property type="protein sequence ID" value="RLN54255.1"/>
    <property type="molecule type" value="Genomic_DNA"/>
</dbReference>
<feature type="transmembrane region" description="Helical" evidence="6">
    <location>
        <begin position="268"/>
        <end position="287"/>
    </location>
</feature>
<sequence length="523" mass="57902">MCAPNKTAPPPPPNWYDNCLWQPKLMYAISNVQQSSVAIFLAVYYQQTAGFSKVQIGLLQTLPCVCAMVSPPIWGAAADYIRNQRLVHNLCIISGGLLMFSIQYFYWSYHWTLLILVLANFQSMPAGSLMDHAVLDMIEKVGGEYGKQRLFGAVGWGTGAYITGLAVAAAGISWAFNISIIFMVLSLLVLRTIPPVKHIHHEEHNSALEEGDKSARPPTFADNLRRICEKRDVIMLLLVVVFMGIMYGVLSSFLVLNLFNLSGGNAQIVGIAIMCETLSELPAFFFSHAIIKKLGTVKVLLVSITAYALRITYYSVMTNAWSAIPFEFLHGCTFGLAWAACTQYMYAAAPKGCEGTVMGLLNATQNGLARAAGTMIGGYFYQHYGARVMWTVTDLAVPLALMFLAAFAYLKAEYNEVLEGDDVEAEESEMFSPHHHSKINSSAPSYDEIDPWTREFRCILAIISHLLMDELLQNLPEPKDVVPLTLEEALEFIDSCELLPCFDNVKNDSPQMARGAVQVQPQD</sequence>
<dbReference type="InterPro" id="IPR024989">
    <property type="entry name" value="MFS_assoc_dom"/>
</dbReference>
<dbReference type="PANTHER" id="PTHR16172">
    <property type="entry name" value="MAJOR FACILITATOR SUPERFAMILY DOMAIN-CONTAINING PROTEIN 6-LIKE"/>
    <property type="match status" value="1"/>
</dbReference>
<dbReference type="Proteomes" id="UP000277300">
    <property type="component" value="Unassembled WGS sequence"/>
</dbReference>
<feature type="transmembrane region" description="Helical" evidence="6">
    <location>
        <begin position="174"/>
        <end position="193"/>
    </location>
</feature>
<dbReference type="EMBL" id="MBAD02000840">
    <property type="protein sequence ID" value="RLN62168.1"/>
    <property type="molecule type" value="Genomic_DNA"/>
</dbReference>
<comment type="caution">
    <text evidence="8">The sequence shown here is derived from an EMBL/GenBank/DDBJ whole genome shotgun (WGS) entry which is preliminary data.</text>
</comment>
<keyword evidence="4 6" id="KW-1133">Transmembrane helix</keyword>
<dbReference type="InterPro" id="IPR036259">
    <property type="entry name" value="MFS_trans_sf"/>
</dbReference>
<evidence type="ECO:0000259" key="7">
    <source>
        <dbReference type="Pfam" id="PF12832"/>
    </source>
</evidence>
<dbReference type="GO" id="GO:0016020">
    <property type="term" value="C:membrane"/>
    <property type="evidence" value="ECO:0007669"/>
    <property type="project" value="UniProtKB-SubCell"/>
</dbReference>
<dbReference type="OrthoDB" id="515887at2759"/>
<evidence type="ECO:0000256" key="6">
    <source>
        <dbReference type="SAM" id="Phobius"/>
    </source>
</evidence>
<protein>
    <recommendedName>
        <fullName evidence="7">Major facilitator superfamily associated domain-containing protein</fullName>
    </recommendedName>
</protein>
<evidence type="ECO:0000256" key="1">
    <source>
        <dbReference type="ARBA" id="ARBA00004141"/>
    </source>
</evidence>
<organism evidence="8 10">
    <name type="scientific">Phytophthora kernoviae</name>
    <dbReference type="NCBI Taxonomy" id="325452"/>
    <lineage>
        <taxon>Eukaryota</taxon>
        <taxon>Sar</taxon>
        <taxon>Stramenopiles</taxon>
        <taxon>Oomycota</taxon>
        <taxon>Peronosporomycetes</taxon>
        <taxon>Peronosporales</taxon>
        <taxon>Peronosporaceae</taxon>
        <taxon>Phytophthora</taxon>
    </lineage>
</organism>
<reference evidence="10 11" key="1">
    <citation type="submission" date="2018-07" db="EMBL/GenBank/DDBJ databases">
        <title>Genome sequencing of oomycete isolates from Chile give support for New Zealand origin for Phytophthora kernoviae and make available the first Nothophytophthora sp. genome.</title>
        <authorList>
            <person name="Studholme D.J."/>
            <person name="Sanfuentes E."/>
            <person name="Panda P."/>
            <person name="Hill R."/>
            <person name="Sambles C."/>
            <person name="Grant M."/>
            <person name="Williams N.M."/>
            <person name="Mcdougal R.L."/>
        </authorList>
    </citation>
    <scope>NUCLEOTIDE SEQUENCE [LARGE SCALE GENOMIC DNA]</scope>
    <source>
        <strain evidence="8">Chile6</strain>
        <strain evidence="9">Chile7</strain>
    </source>
</reference>
<feature type="domain" description="Major facilitator superfamily associated" evidence="7">
    <location>
        <begin position="39"/>
        <end position="391"/>
    </location>
</feature>
<feature type="transmembrane region" description="Helical" evidence="6">
    <location>
        <begin position="86"/>
        <end position="105"/>
    </location>
</feature>
<evidence type="ECO:0000256" key="5">
    <source>
        <dbReference type="ARBA" id="ARBA00023136"/>
    </source>
</evidence>
<dbReference type="Pfam" id="PF12832">
    <property type="entry name" value="MFS_1_like"/>
    <property type="match status" value="1"/>
</dbReference>
<keyword evidence="3 6" id="KW-0812">Transmembrane</keyword>
<keyword evidence="5 6" id="KW-0472">Membrane</keyword>
<evidence type="ECO:0000256" key="2">
    <source>
        <dbReference type="ARBA" id="ARBA00005241"/>
    </source>
</evidence>
<comment type="similarity">
    <text evidence="2">Belongs to the major facilitator superfamily. MFSD6 family.</text>
</comment>
<comment type="subcellular location">
    <subcellularLocation>
        <location evidence="1">Membrane</location>
        <topology evidence="1">Multi-pass membrane protein</topology>
    </subcellularLocation>
</comment>
<dbReference type="InterPro" id="IPR051717">
    <property type="entry name" value="MFS_MFSD6"/>
</dbReference>
<evidence type="ECO:0000256" key="3">
    <source>
        <dbReference type="ARBA" id="ARBA00022692"/>
    </source>
</evidence>
<dbReference type="Gene3D" id="1.20.1250.20">
    <property type="entry name" value="MFS general substrate transporter like domains"/>
    <property type="match status" value="2"/>
</dbReference>
<feature type="transmembrane region" description="Helical" evidence="6">
    <location>
        <begin position="299"/>
        <end position="316"/>
    </location>
</feature>